<feature type="transmembrane region" description="Helical" evidence="6">
    <location>
        <begin position="339"/>
        <end position="359"/>
    </location>
</feature>
<feature type="transmembrane region" description="Helical" evidence="6">
    <location>
        <begin position="430"/>
        <end position="449"/>
    </location>
</feature>
<dbReference type="RefSeq" id="WP_159546207.1">
    <property type="nucleotide sequence ID" value="NZ_CP047156.1"/>
</dbReference>
<evidence type="ECO:0000256" key="2">
    <source>
        <dbReference type="ARBA" id="ARBA00022692"/>
    </source>
</evidence>
<feature type="transmembrane region" description="Helical" evidence="6">
    <location>
        <begin position="270"/>
        <end position="291"/>
    </location>
</feature>
<dbReference type="InterPro" id="IPR011701">
    <property type="entry name" value="MFS"/>
</dbReference>
<dbReference type="InParanoid" id="A0A7L4YQB3"/>
<dbReference type="InterPro" id="IPR005829">
    <property type="entry name" value="Sugar_transporter_CS"/>
</dbReference>
<evidence type="ECO:0000313" key="9">
    <source>
        <dbReference type="Proteomes" id="UP000463857"/>
    </source>
</evidence>
<dbReference type="EMBL" id="CP047156">
    <property type="protein sequence ID" value="QHC01084.1"/>
    <property type="molecule type" value="Genomic_DNA"/>
</dbReference>
<name>A0A7L4YQB3_9ACTN</name>
<evidence type="ECO:0000256" key="6">
    <source>
        <dbReference type="SAM" id="Phobius"/>
    </source>
</evidence>
<evidence type="ECO:0000256" key="3">
    <source>
        <dbReference type="ARBA" id="ARBA00022989"/>
    </source>
</evidence>
<dbReference type="SUPFAM" id="SSF103473">
    <property type="entry name" value="MFS general substrate transporter"/>
    <property type="match status" value="1"/>
</dbReference>
<organism evidence="8 9">
    <name type="scientific">Epidermidibacterium keratini</name>
    <dbReference type="NCBI Taxonomy" id="1891644"/>
    <lineage>
        <taxon>Bacteria</taxon>
        <taxon>Bacillati</taxon>
        <taxon>Actinomycetota</taxon>
        <taxon>Actinomycetes</taxon>
        <taxon>Sporichthyales</taxon>
        <taxon>Sporichthyaceae</taxon>
        <taxon>Epidermidibacterium</taxon>
    </lineage>
</organism>
<feature type="transmembrane region" description="Helical" evidence="6">
    <location>
        <begin position="136"/>
        <end position="157"/>
    </location>
</feature>
<dbReference type="GO" id="GO:0005886">
    <property type="term" value="C:plasma membrane"/>
    <property type="evidence" value="ECO:0007669"/>
    <property type="project" value="UniProtKB-SubCell"/>
</dbReference>
<proteinExistence type="predicted"/>
<dbReference type="PANTHER" id="PTHR23508">
    <property type="entry name" value="CARBOXYLIC ACID TRANSPORTER PROTEIN HOMOLOG"/>
    <property type="match status" value="1"/>
</dbReference>
<evidence type="ECO:0000313" key="8">
    <source>
        <dbReference type="EMBL" id="QHC01084.1"/>
    </source>
</evidence>
<dbReference type="InterPro" id="IPR036259">
    <property type="entry name" value="MFS_trans_sf"/>
</dbReference>
<dbReference type="Pfam" id="PF07690">
    <property type="entry name" value="MFS_1"/>
    <property type="match status" value="1"/>
</dbReference>
<feature type="transmembrane region" description="Helical" evidence="6">
    <location>
        <begin position="110"/>
        <end position="130"/>
    </location>
</feature>
<feature type="transmembrane region" description="Helical" evidence="6">
    <location>
        <begin position="43"/>
        <end position="73"/>
    </location>
</feature>
<evidence type="ECO:0000256" key="5">
    <source>
        <dbReference type="SAM" id="MobiDB-lite"/>
    </source>
</evidence>
<gene>
    <name evidence="8" type="ORF">EK0264_12815</name>
</gene>
<dbReference type="PANTHER" id="PTHR23508:SF10">
    <property type="entry name" value="CARBOXYLIC ACID TRANSPORTER PROTEIN HOMOLOG"/>
    <property type="match status" value="1"/>
</dbReference>
<feature type="domain" description="Major facilitator superfamily (MFS) profile" evidence="7">
    <location>
        <begin position="44"/>
        <end position="454"/>
    </location>
</feature>
<comment type="subcellular location">
    <subcellularLocation>
        <location evidence="1">Cell membrane</location>
        <topology evidence="1">Multi-pass membrane protein</topology>
    </subcellularLocation>
</comment>
<feature type="region of interest" description="Disordered" evidence="5">
    <location>
        <begin position="1"/>
        <end position="29"/>
    </location>
</feature>
<protein>
    <submittedName>
        <fullName evidence="8">MFS transporter</fullName>
    </submittedName>
</protein>
<dbReference type="AlphaFoldDB" id="A0A7L4YQB3"/>
<dbReference type="OrthoDB" id="9109650at2"/>
<feature type="transmembrane region" description="Helical" evidence="6">
    <location>
        <begin position="169"/>
        <end position="192"/>
    </location>
</feature>
<feature type="transmembrane region" description="Helical" evidence="6">
    <location>
        <begin position="311"/>
        <end position="332"/>
    </location>
</feature>
<feature type="transmembrane region" description="Helical" evidence="6">
    <location>
        <begin position="365"/>
        <end position="387"/>
    </location>
</feature>
<evidence type="ECO:0000259" key="7">
    <source>
        <dbReference type="PROSITE" id="PS50850"/>
    </source>
</evidence>
<accession>A0A7L4YQB3</accession>
<keyword evidence="3 6" id="KW-1133">Transmembrane helix</keyword>
<dbReference type="Proteomes" id="UP000463857">
    <property type="component" value="Chromosome"/>
</dbReference>
<dbReference type="GO" id="GO:0046943">
    <property type="term" value="F:carboxylic acid transmembrane transporter activity"/>
    <property type="evidence" value="ECO:0007669"/>
    <property type="project" value="TreeGrafter"/>
</dbReference>
<keyword evidence="4 6" id="KW-0472">Membrane</keyword>
<dbReference type="Gene3D" id="1.20.1250.20">
    <property type="entry name" value="MFS general substrate transporter like domains"/>
    <property type="match status" value="1"/>
</dbReference>
<feature type="transmembrane region" description="Helical" evidence="6">
    <location>
        <begin position="79"/>
        <end position="98"/>
    </location>
</feature>
<dbReference type="PROSITE" id="PS50850">
    <property type="entry name" value="MFS"/>
    <property type="match status" value="1"/>
</dbReference>
<reference evidence="8 9" key="1">
    <citation type="journal article" date="2018" name="Int. J. Syst. Evol. Microbiol.">
        <title>Epidermidibacterium keratini gen. nov., sp. nov., a member of the family Sporichthyaceae, isolated from keratin epidermis.</title>
        <authorList>
            <person name="Lee D.G."/>
            <person name="Trujillo M.E."/>
            <person name="Kang S."/>
            <person name="Nam J.J."/>
            <person name="Kim Y.J."/>
        </authorList>
    </citation>
    <scope>NUCLEOTIDE SEQUENCE [LARGE SCALE GENOMIC DNA]</scope>
    <source>
        <strain evidence="8 9">EPI-7</strain>
    </source>
</reference>
<sequence>MTTHIPPTGQPLGPEQTPPDDQPGSDDVLAHVSTGAMTRAQTVAVLVAIFLNVIDGFDVLVMAFTSTSVASYFDLAPDQLGWLLSAGPVGMAIGAIFIAPVADRIGRRPVTLAALVAVTVFMGLSAMATSAGMLGIMRFATGIGVGAMLPNLTTFVSEFSTARWREPAVTLNSLGYALGGLVGGAISVPLIASYGWRAAFWLGAGLGLVGLVATWRFVPESIHYLIGRRPDGALERVNGVLARIGRAPVTALPELTHQERARFRDMFRGSLGRTTILVWIAFFCLLAAFYFANSWTPKLLADSGLSEQQSIVGGVMISLGGVVGALAFALLAIRAPARLLEVGVLICGALSFVLFSFVLSSAIPALISAVLVGIFINAMVAGMYAVVVTRYPAAIRGAGVGWGVGFGRFGAILAPSIAGSLLAAGMEPRSLYFVFAVPMVIAAVAVLCIRSGVASDFAVAKPEGEPKGRGLAAS</sequence>
<keyword evidence="2 6" id="KW-0812">Transmembrane</keyword>
<feature type="transmembrane region" description="Helical" evidence="6">
    <location>
        <begin position="198"/>
        <end position="218"/>
    </location>
</feature>
<dbReference type="PROSITE" id="PS00216">
    <property type="entry name" value="SUGAR_TRANSPORT_1"/>
    <property type="match status" value="1"/>
</dbReference>
<evidence type="ECO:0000256" key="1">
    <source>
        <dbReference type="ARBA" id="ARBA00004651"/>
    </source>
</evidence>
<evidence type="ECO:0000256" key="4">
    <source>
        <dbReference type="ARBA" id="ARBA00023136"/>
    </source>
</evidence>
<dbReference type="KEGG" id="eke:EK0264_12815"/>
<keyword evidence="9" id="KW-1185">Reference proteome</keyword>
<dbReference type="CDD" id="cd17365">
    <property type="entry name" value="MFS_PcaK_like"/>
    <property type="match status" value="1"/>
</dbReference>
<feature type="transmembrane region" description="Helical" evidence="6">
    <location>
        <begin position="399"/>
        <end position="424"/>
    </location>
</feature>
<dbReference type="InterPro" id="IPR020846">
    <property type="entry name" value="MFS_dom"/>
</dbReference>